<protein>
    <submittedName>
        <fullName evidence="1">Uncharacterized protein</fullName>
    </submittedName>
</protein>
<reference evidence="2" key="1">
    <citation type="submission" date="2016-10" db="EMBL/GenBank/DDBJ databases">
        <authorList>
            <person name="Varghese N."/>
            <person name="Submissions S."/>
        </authorList>
    </citation>
    <scope>NUCLEOTIDE SEQUENCE [LARGE SCALE GENOMIC DNA]</scope>
    <source>
        <strain evidence="2">DSM 24729</strain>
    </source>
</reference>
<proteinExistence type="predicted"/>
<dbReference type="AlphaFoldDB" id="A0A1G7EP22"/>
<dbReference type="InterPro" id="IPR010916">
    <property type="entry name" value="TonB_box_CS"/>
</dbReference>
<keyword evidence="2" id="KW-1185">Reference proteome</keyword>
<dbReference type="RefSeq" id="WP_074537635.1">
    <property type="nucleotide sequence ID" value="NZ_FNBD01000002.1"/>
</dbReference>
<evidence type="ECO:0000313" key="1">
    <source>
        <dbReference type="EMBL" id="SDE65391.1"/>
    </source>
</evidence>
<dbReference type="eggNOG" id="ENOG502ZAZM">
    <property type="taxonomic scope" value="Bacteria"/>
</dbReference>
<gene>
    <name evidence="1" type="ORF">SAMN04487992_102429</name>
</gene>
<name>A0A1G7EP22_9FLAO</name>
<evidence type="ECO:0000313" key="2">
    <source>
        <dbReference type="Proteomes" id="UP000182114"/>
    </source>
</evidence>
<dbReference type="Proteomes" id="UP000182114">
    <property type="component" value="Unassembled WGS sequence"/>
</dbReference>
<organism evidence="1 2">
    <name type="scientific">Cellulophaga baltica</name>
    <dbReference type="NCBI Taxonomy" id="76594"/>
    <lineage>
        <taxon>Bacteria</taxon>
        <taxon>Pseudomonadati</taxon>
        <taxon>Bacteroidota</taxon>
        <taxon>Flavobacteriia</taxon>
        <taxon>Flavobacteriales</taxon>
        <taxon>Flavobacteriaceae</taxon>
        <taxon>Cellulophaga</taxon>
    </lineage>
</organism>
<sequence length="243" mass="28233">MKKIIFLIILINSHYFYSQEDNSLIGNTIRELGIDTHSIKLTQAKENPSNKDETIIVIAERVEEISISSYTVNSYIIIVNTKTGKIIQQYFEDYKENGWHIDSEELQKIKIDTAPYLLTENTRAFGVRLEYVGSSKPNPYKTTLSLYVRNPNTLKKVLSNYVVEETDGQWDPEDVQFNCSTDYVDKHVILIMKTSQSNGYFDILAKNKISTETYYTNENNECTYQENSELKYNVLKYTDGEYK</sequence>
<dbReference type="EMBL" id="FNBD01000002">
    <property type="protein sequence ID" value="SDE65391.1"/>
    <property type="molecule type" value="Genomic_DNA"/>
</dbReference>
<dbReference type="PROSITE" id="PS00430">
    <property type="entry name" value="TONB_DEPENDENT_REC_1"/>
    <property type="match status" value="1"/>
</dbReference>
<accession>A0A1G7EP22</accession>